<keyword evidence="1" id="KW-0472">Membrane</keyword>
<evidence type="ECO:0000313" key="2">
    <source>
        <dbReference type="EMBL" id="MDT2964461.1"/>
    </source>
</evidence>
<protein>
    <submittedName>
        <fullName evidence="3">PTS system mannose/fructose/sorbose family transporter subunit IID</fullName>
    </submittedName>
</protein>
<keyword evidence="1" id="KW-1133">Transmembrane helix</keyword>
<dbReference type="PROSITE" id="PS51108">
    <property type="entry name" value="PTS_EIID"/>
    <property type="match status" value="1"/>
</dbReference>
<dbReference type="EMBL" id="JARQDV010000003">
    <property type="protein sequence ID" value="MDT2964461.1"/>
    <property type="molecule type" value="Genomic_DNA"/>
</dbReference>
<reference evidence="2" key="2">
    <citation type="submission" date="2023-03" db="EMBL/GenBank/DDBJ databases">
        <authorList>
            <person name="Shen W."/>
            <person name="Cai J."/>
        </authorList>
    </citation>
    <scope>NUCLEOTIDE SEQUENCE</scope>
    <source>
        <strain evidence="2">K72-2</strain>
    </source>
</reference>
<dbReference type="GO" id="GO:0005886">
    <property type="term" value="C:plasma membrane"/>
    <property type="evidence" value="ECO:0007669"/>
    <property type="project" value="TreeGrafter"/>
</dbReference>
<organism evidence="3 4">
    <name type="scientific">Enterococcus casseliflavus</name>
    <name type="common">Enterococcus flavescens</name>
    <dbReference type="NCBI Taxonomy" id="37734"/>
    <lineage>
        <taxon>Bacteria</taxon>
        <taxon>Bacillati</taxon>
        <taxon>Bacillota</taxon>
        <taxon>Bacilli</taxon>
        <taxon>Lactobacillales</taxon>
        <taxon>Enterococcaceae</taxon>
        <taxon>Enterococcus</taxon>
    </lineage>
</organism>
<dbReference type="InterPro" id="IPR004704">
    <property type="entry name" value="PTS_IID_man"/>
</dbReference>
<feature type="transmembrane region" description="Helical" evidence="1">
    <location>
        <begin position="260"/>
        <end position="279"/>
    </location>
</feature>
<gene>
    <name evidence="3" type="ORF">DW084_00745</name>
    <name evidence="2" type="ORF">P7I32_07545</name>
</gene>
<name>A0A415EY59_ENTCA</name>
<dbReference type="PANTHER" id="PTHR32502">
    <property type="entry name" value="N-ACETYLGALACTOSAMINE PERMEASE II COMPONENT-RELATED"/>
    <property type="match status" value="1"/>
</dbReference>
<dbReference type="Proteomes" id="UP001268896">
    <property type="component" value="Unassembled WGS sequence"/>
</dbReference>
<sequence length="280" mass="30741">MTKNDMLKLNKEERKIVSKMFWRNQYLMFCTSYTKQQGITYGWLMAPFLQKVYGKDTDEFYEAMNRNLDFYNTAPAMNGFISALGLSMEEENKAMKDKGEFFDATSISALKTSLMGPLAGIGDAIYLSVLRVIATGIALGLSEQGNILGPILFLLVVNVPNMLIRWFTTVLGYKAGGQFISEALKSGTFAAITKGSAVLGLIMTGAMTAQFVTFRTTFVAELSGTTFNLQNVFDSIMPGLLPLAITMGCFAYLRKHNRPVLALVVMFLASVVLTILGIAG</sequence>
<proteinExistence type="predicted"/>
<accession>A0A415EY59</accession>
<evidence type="ECO:0000256" key="1">
    <source>
        <dbReference type="SAM" id="Phobius"/>
    </source>
</evidence>
<reference evidence="3 4" key="1">
    <citation type="submission" date="2018-08" db="EMBL/GenBank/DDBJ databases">
        <title>A genome reference for cultivated species of the human gut microbiota.</title>
        <authorList>
            <person name="Zou Y."/>
            <person name="Xue W."/>
            <person name="Luo G."/>
        </authorList>
    </citation>
    <scope>NUCLEOTIDE SEQUENCE [LARGE SCALE GENOMIC DNA]</scope>
    <source>
        <strain evidence="3 4">AF48-16</strain>
    </source>
</reference>
<feature type="transmembrane region" description="Helical" evidence="1">
    <location>
        <begin position="232"/>
        <end position="253"/>
    </location>
</feature>
<dbReference type="Pfam" id="PF03613">
    <property type="entry name" value="EIID-AGA"/>
    <property type="match status" value="1"/>
</dbReference>
<feature type="transmembrane region" description="Helical" evidence="1">
    <location>
        <begin position="118"/>
        <end position="141"/>
    </location>
</feature>
<dbReference type="PANTHER" id="PTHR32502:SF23">
    <property type="entry name" value="TRANSPORT PROTEIN, PTS SYSTEM"/>
    <property type="match status" value="1"/>
</dbReference>
<dbReference type="AlphaFoldDB" id="A0A415EY59"/>
<keyword evidence="1" id="KW-0812">Transmembrane</keyword>
<feature type="transmembrane region" description="Helical" evidence="1">
    <location>
        <begin position="147"/>
        <end position="168"/>
    </location>
</feature>
<dbReference type="InterPro" id="IPR050303">
    <property type="entry name" value="GatZ_KbaZ_carbometab"/>
</dbReference>
<dbReference type="GO" id="GO:0009401">
    <property type="term" value="P:phosphoenolpyruvate-dependent sugar phosphotransferase system"/>
    <property type="evidence" value="ECO:0007669"/>
    <property type="project" value="InterPro"/>
</dbReference>
<dbReference type="RefSeq" id="WP_016621197.1">
    <property type="nucleotide sequence ID" value="NZ_JADPAH010000004.1"/>
</dbReference>
<evidence type="ECO:0000313" key="3">
    <source>
        <dbReference type="EMBL" id="RHK08242.1"/>
    </source>
</evidence>
<dbReference type="Proteomes" id="UP000286288">
    <property type="component" value="Unassembled WGS sequence"/>
</dbReference>
<feature type="transmembrane region" description="Helical" evidence="1">
    <location>
        <begin position="189"/>
        <end position="212"/>
    </location>
</feature>
<evidence type="ECO:0000313" key="4">
    <source>
        <dbReference type="Proteomes" id="UP000286288"/>
    </source>
</evidence>
<comment type="caution">
    <text evidence="3">The sequence shown here is derived from an EMBL/GenBank/DDBJ whole genome shotgun (WGS) entry which is preliminary data.</text>
</comment>
<dbReference type="EMBL" id="QRMZ01000001">
    <property type="protein sequence ID" value="RHK08242.1"/>
    <property type="molecule type" value="Genomic_DNA"/>
</dbReference>